<dbReference type="Gene3D" id="3.30.450.50">
    <property type="entry name" value="Longin domain"/>
    <property type="match status" value="1"/>
</dbReference>
<keyword evidence="3" id="KW-0472">Membrane</keyword>
<dbReference type="SUPFAM" id="SSF58038">
    <property type="entry name" value="SNARE fusion complex"/>
    <property type="match status" value="1"/>
</dbReference>
<feature type="domain" description="Longin" evidence="8">
    <location>
        <begin position="10"/>
        <end position="107"/>
    </location>
</feature>
<keyword evidence="10" id="KW-1185">Reference proteome</keyword>
<dbReference type="GO" id="GO:0006888">
    <property type="term" value="P:endoplasmic reticulum to Golgi vesicle-mediated transport"/>
    <property type="evidence" value="ECO:0007669"/>
    <property type="project" value="TreeGrafter"/>
</dbReference>
<dbReference type="PANTHER" id="PTHR45806:SF1">
    <property type="entry name" value="SYNAPTOBREVIN HOMOLOG YKT6"/>
    <property type="match status" value="1"/>
</dbReference>
<keyword evidence="6" id="KW-0636">Prenylation</keyword>
<name>A0AAD8LNZ4_BABGI</name>
<dbReference type="Proteomes" id="UP001230268">
    <property type="component" value="Unassembled WGS sequence"/>
</dbReference>
<evidence type="ECO:0000259" key="8">
    <source>
        <dbReference type="PROSITE" id="PS50859"/>
    </source>
</evidence>
<protein>
    <submittedName>
        <fullName evidence="9">Synaptobrevin ykt6 like protein</fullName>
    </submittedName>
</protein>
<keyword evidence="4" id="KW-0564">Palmitate</keyword>
<dbReference type="PROSITE" id="PS50859">
    <property type="entry name" value="LONGIN"/>
    <property type="match status" value="1"/>
</dbReference>
<accession>A0AAD8LNZ4</accession>
<dbReference type="GO" id="GO:0005484">
    <property type="term" value="F:SNAP receptor activity"/>
    <property type="evidence" value="ECO:0007669"/>
    <property type="project" value="TreeGrafter"/>
</dbReference>
<evidence type="ECO:0000256" key="5">
    <source>
        <dbReference type="ARBA" id="ARBA00023288"/>
    </source>
</evidence>
<evidence type="ECO:0000313" key="9">
    <source>
        <dbReference type="EMBL" id="KAK1441702.1"/>
    </source>
</evidence>
<keyword evidence="5" id="KW-0449">Lipoprotein</keyword>
<evidence type="ECO:0000256" key="7">
    <source>
        <dbReference type="ARBA" id="ARBA00046278"/>
    </source>
</evidence>
<dbReference type="PANTHER" id="PTHR45806">
    <property type="entry name" value="SYNAPTOBREVIN HOMOLOG YKT6"/>
    <property type="match status" value="1"/>
</dbReference>
<evidence type="ECO:0000256" key="3">
    <source>
        <dbReference type="ARBA" id="ARBA00023136"/>
    </source>
</evidence>
<comment type="caution">
    <text evidence="9">The sequence shown here is derived from an EMBL/GenBank/DDBJ whole genome shotgun (WGS) entry which is preliminary data.</text>
</comment>
<evidence type="ECO:0000256" key="1">
    <source>
        <dbReference type="ARBA" id="ARBA00008025"/>
    </source>
</evidence>
<reference evidence="9" key="1">
    <citation type="submission" date="2023-08" db="EMBL/GenBank/DDBJ databases">
        <title>Draft sequence of the Babesia gibsoni genome.</title>
        <authorList>
            <person name="Yamagishi J.Y."/>
            <person name="Xuan X.X."/>
        </authorList>
    </citation>
    <scope>NUCLEOTIDE SEQUENCE</scope>
    <source>
        <strain evidence="9">Azabu</strain>
    </source>
</reference>
<dbReference type="AlphaFoldDB" id="A0AAD8LNZ4"/>
<dbReference type="InterPro" id="IPR010908">
    <property type="entry name" value="Longin_dom"/>
</dbReference>
<keyword evidence="2" id="KW-0488">Methylation</keyword>
<organism evidence="9 10">
    <name type="scientific">Babesia gibsoni</name>
    <dbReference type="NCBI Taxonomy" id="33632"/>
    <lineage>
        <taxon>Eukaryota</taxon>
        <taxon>Sar</taxon>
        <taxon>Alveolata</taxon>
        <taxon>Apicomplexa</taxon>
        <taxon>Aconoidasida</taxon>
        <taxon>Piroplasmida</taxon>
        <taxon>Babesiidae</taxon>
        <taxon>Babesia</taxon>
    </lineage>
</organism>
<dbReference type="Gene3D" id="1.20.5.110">
    <property type="match status" value="1"/>
</dbReference>
<dbReference type="EMBL" id="JAVEPI010000005">
    <property type="protein sequence ID" value="KAK1441702.1"/>
    <property type="molecule type" value="Genomic_DNA"/>
</dbReference>
<dbReference type="CDD" id="cd14824">
    <property type="entry name" value="Longin"/>
    <property type="match status" value="1"/>
</dbReference>
<dbReference type="SUPFAM" id="SSF64356">
    <property type="entry name" value="SNARE-like"/>
    <property type="match status" value="1"/>
</dbReference>
<evidence type="ECO:0000256" key="6">
    <source>
        <dbReference type="ARBA" id="ARBA00023289"/>
    </source>
</evidence>
<comment type="similarity">
    <text evidence="1">Belongs to the synaptobrevin family.</text>
</comment>
<dbReference type="InterPro" id="IPR011012">
    <property type="entry name" value="Longin-like_dom_sf"/>
</dbReference>
<sequence>MSNGKVTYIAILRCNTPATFLTQYFKLSDLKVLSRGVIKSIAVFAAREIAGRIGTGENVVVEEDSFDVFARKWDVGVCVVCIAGKGYPERVAFSLIQLTFFEFISKFPNAGEEYTTDVNLGIPEIKALLHQYRDPAVVDAYTDVSNKVHKTLKIVHKTVADMLHNEETLEVLVNQSKDLSTRTKDVFAKSRRLKRRSCCYFM</sequence>
<proteinExistence type="inferred from homology"/>
<dbReference type="SMART" id="SM01270">
    <property type="entry name" value="Longin"/>
    <property type="match status" value="1"/>
</dbReference>
<evidence type="ECO:0000256" key="2">
    <source>
        <dbReference type="ARBA" id="ARBA00022481"/>
    </source>
</evidence>
<evidence type="ECO:0000256" key="4">
    <source>
        <dbReference type="ARBA" id="ARBA00023139"/>
    </source>
</evidence>
<dbReference type="Pfam" id="PF13774">
    <property type="entry name" value="Longin"/>
    <property type="match status" value="1"/>
</dbReference>
<comment type="subcellular location">
    <subcellularLocation>
        <location evidence="7">Endomembrane system</location>
        <topology evidence="7">Lipid-anchor</topology>
        <orientation evidence="7">Cytoplasmic side</orientation>
    </subcellularLocation>
</comment>
<evidence type="ECO:0000313" key="10">
    <source>
        <dbReference type="Proteomes" id="UP001230268"/>
    </source>
</evidence>
<dbReference type="GO" id="GO:0005794">
    <property type="term" value="C:Golgi apparatus"/>
    <property type="evidence" value="ECO:0007669"/>
    <property type="project" value="TreeGrafter"/>
</dbReference>
<gene>
    <name evidence="9" type="ORF">BgAZ_500340</name>
</gene>